<feature type="region of interest" description="Disordered" evidence="1">
    <location>
        <begin position="1"/>
        <end position="34"/>
    </location>
</feature>
<sequence length="451" mass="46338">MSPSPVPGDRSATSPAPATAPDSTSGSGSPSGLAGRLSPLLATIRASLEETPGRMRWLAAVGVAVALAFGLAGGQAFRSASGALERAGANTDQLVRIQAIQTNLVQADADATNAFLVGGLEPPAQRADYLRAVASATQLIAEAAQHQPADGAALGALNQVLVTYASEIESARSNNRQGLPVGAQYLKDASANLRADARPILKNLVDANNARVSTEFDNAGGAALWLVIAGLLALAVLVLELVWLARRTRRYVNIPLAAGAVVVLIALVAGVLALAAVGRTVDTVRTGTYAATLSTAKARIAAFDAKSNESLTLIARGSGSAFEKAWQTSDAAVRTELSHLGNNPVSAGSGALSWPTYEGVHKQIRSLDDKGDWDGAVRLATGTGTEAGNGSFAQFDTASARQLSSFSADASARLDGARTWLPLGGVLGVLAGLLAAACAWRGFSHRLEEYR</sequence>
<feature type="transmembrane region" description="Helical" evidence="2">
    <location>
        <begin position="420"/>
        <end position="443"/>
    </location>
</feature>
<dbReference type="AlphaFoldDB" id="A0A502CML2"/>
<dbReference type="EMBL" id="RCZM01000006">
    <property type="protein sequence ID" value="TPG14138.1"/>
    <property type="molecule type" value="Genomic_DNA"/>
</dbReference>
<proteinExistence type="predicted"/>
<feature type="compositionally biased region" description="Low complexity" evidence="1">
    <location>
        <begin position="11"/>
        <end position="34"/>
    </location>
</feature>
<feature type="transmembrane region" description="Helical" evidence="2">
    <location>
        <begin position="57"/>
        <end position="77"/>
    </location>
</feature>
<gene>
    <name evidence="3" type="ORF">EAH86_17035</name>
</gene>
<dbReference type="Proteomes" id="UP000317722">
    <property type="component" value="Unassembled WGS sequence"/>
</dbReference>
<evidence type="ECO:0000256" key="2">
    <source>
        <dbReference type="SAM" id="Phobius"/>
    </source>
</evidence>
<organism evidence="3 4">
    <name type="scientific">Pedococcus bigeumensis</name>
    <dbReference type="NCBI Taxonomy" id="433644"/>
    <lineage>
        <taxon>Bacteria</taxon>
        <taxon>Bacillati</taxon>
        <taxon>Actinomycetota</taxon>
        <taxon>Actinomycetes</taxon>
        <taxon>Micrococcales</taxon>
        <taxon>Intrasporangiaceae</taxon>
        <taxon>Pedococcus</taxon>
    </lineage>
</organism>
<evidence type="ECO:0008006" key="5">
    <source>
        <dbReference type="Google" id="ProtNLM"/>
    </source>
</evidence>
<name>A0A502CML2_9MICO</name>
<keyword evidence="2" id="KW-1133">Transmembrane helix</keyword>
<evidence type="ECO:0000313" key="3">
    <source>
        <dbReference type="EMBL" id="TPG14138.1"/>
    </source>
</evidence>
<comment type="caution">
    <text evidence="3">The sequence shown here is derived from an EMBL/GenBank/DDBJ whole genome shotgun (WGS) entry which is preliminary data.</text>
</comment>
<accession>A0A502CML2</accession>
<feature type="transmembrane region" description="Helical" evidence="2">
    <location>
        <begin position="256"/>
        <end position="277"/>
    </location>
</feature>
<evidence type="ECO:0000313" key="4">
    <source>
        <dbReference type="Proteomes" id="UP000317722"/>
    </source>
</evidence>
<reference evidence="3 4" key="1">
    <citation type="journal article" date="2019" name="Environ. Microbiol.">
        <title>Species interactions and distinct microbial communities in high Arctic permafrost affected cryosols are associated with the CH4 and CO2 gas fluxes.</title>
        <authorList>
            <person name="Altshuler I."/>
            <person name="Hamel J."/>
            <person name="Turney S."/>
            <person name="Magnuson E."/>
            <person name="Levesque R."/>
            <person name="Greer C."/>
            <person name="Whyte L.G."/>
        </authorList>
    </citation>
    <scope>NUCLEOTIDE SEQUENCE [LARGE SCALE GENOMIC DNA]</scope>
    <source>
        <strain evidence="3 4">S9.3A</strain>
    </source>
</reference>
<evidence type="ECO:0000256" key="1">
    <source>
        <dbReference type="SAM" id="MobiDB-lite"/>
    </source>
</evidence>
<feature type="transmembrane region" description="Helical" evidence="2">
    <location>
        <begin position="222"/>
        <end position="244"/>
    </location>
</feature>
<protein>
    <recommendedName>
        <fullName evidence="5">Secreted protein</fullName>
    </recommendedName>
</protein>
<dbReference type="OrthoDB" id="3218196at2"/>
<keyword evidence="2" id="KW-0812">Transmembrane</keyword>
<keyword evidence="2" id="KW-0472">Membrane</keyword>
<keyword evidence="4" id="KW-1185">Reference proteome</keyword>